<dbReference type="PANTHER" id="PTHR12468:SF2">
    <property type="entry name" value="GPI MANNOSYLTRANSFERASE 2"/>
    <property type="match status" value="1"/>
</dbReference>
<keyword evidence="8 11" id="KW-0256">Endoplasmic reticulum</keyword>
<dbReference type="InterPro" id="IPR007315">
    <property type="entry name" value="PIG-V/Gpi18"/>
</dbReference>
<evidence type="ECO:0000256" key="7">
    <source>
        <dbReference type="ARBA" id="ARBA00022692"/>
    </source>
</evidence>
<keyword evidence="13" id="KW-1185">Reference proteome</keyword>
<evidence type="ECO:0000256" key="4">
    <source>
        <dbReference type="ARBA" id="ARBA00022502"/>
    </source>
</evidence>
<evidence type="ECO:0000256" key="11">
    <source>
        <dbReference type="RuleBase" id="RU363112"/>
    </source>
</evidence>
<proteinExistence type="inferred from homology"/>
<dbReference type="Ensembl" id="ENSRNOT00000144823.1">
    <property type="protein sequence ID" value="ENSRNOP00000103074.1"/>
    <property type="gene ID" value="ENSRNOG00000000121.7"/>
</dbReference>
<feature type="transmembrane region" description="Helical" evidence="11">
    <location>
        <begin position="464"/>
        <end position="484"/>
    </location>
</feature>
<evidence type="ECO:0000256" key="8">
    <source>
        <dbReference type="ARBA" id="ARBA00022824"/>
    </source>
</evidence>
<reference evidence="12" key="2">
    <citation type="submission" date="2025-08" db="UniProtKB">
        <authorList>
            <consortium name="Ensembl"/>
        </authorList>
    </citation>
    <scope>IDENTIFICATION</scope>
    <source>
        <strain evidence="12">Brown Norway</strain>
    </source>
</reference>
<keyword evidence="5 11" id="KW-0328">Glycosyltransferase</keyword>
<evidence type="ECO:0000256" key="6">
    <source>
        <dbReference type="ARBA" id="ARBA00022679"/>
    </source>
</evidence>
<reference evidence="12" key="1">
    <citation type="submission" date="2024-01" db="EMBL/GenBank/DDBJ databases">
        <title>GRCr8: a new rat reference genome assembly contstructed from accurate long reads and long range scaffolding.</title>
        <authorList>
            <person name="Doris P.A."/>
            <person name="Kalbfleisch T."/>
            <person name="Li K."/>
            <person name="Howe K."/>
            <person name="Wood J."/>
        </authorList>
    </citation>
    <scope>NUCLEOTIDE SEQUENCE [LARGE SCALE GENOMIC DNA]</scope>
    <source>
        <strain evidence="12">Brown Norway</strain>
    </source>
</reference>
<feature type="transmembrane region" description="Helical" evidence="11">
    <location>
        <begin position="555"/>
        <end position="576"/>
    </location>
</feature>
<comment type="subcellular location">
    <subcellularLocation>
        <location evidence="1 11">Endoplasmic reticulum membrane</location>
        <topology evidence="1 11">Multi-pass membrane protein</topology>
    </subcellularLocation>
</comment>
<keyword evidence="7 11" id="KW-0812">Transmembrane</keyword>
<comment type="pathway">
    <text evidence="2 11">Glycolipid biosynthesis; glycosylphosphatidylinositol-anchor biosynthesis.</text>
</comment>
<sequence>MGLLDPSQKEVLKFAVSCRILTLVLQVSLEPSPKRALAMPGLQVSLEPSPKRALAMPELQVSLEPSPKRALAMPGLQVSLEPSPKRALAMPGLQVSLEPSPKRALAMPELQALFNIIIPDHHADAFSPPRLAPSGSVDQLVEALLGGLSRWDAEHFLFIAEHGYLYEHNFAFFPGFPLALLMGTELLRPLQGLLSERSCLLVSVALLNSLFSVLAAVALHDLGCLVLHCPRQAFCAALLFCLSPANVFLAAGYSEALFAFLTFSAMGQLERGRGWASGLLFALAAGVRSNGLVSVGFLLHSQCRGFCSSLVVLDPLKGLVKLMASLCLSVLTVSLPFALFQYYAYTQFCFPGSAHAIPEPLLRLASDRGYRLAGDYEPPWCSRAPPLIYSYIQDVYWNVGLLRYYELRQVPNFLLATPVTVLVVWATWTYVTAHPWLCLTLGLQRTKDRESLEKPHPGFLSAKVFVYLVHAAALLAFGGLCMHVQVLTRLLGSSTPITYWFPAYLLQDREPLLRCVDTAPQKLLENSPPGQKAPRNCVMKLLYNWKTCSPVTKCILVYFLTYWLLGLIMHCNFLPWT</sequence>
<dbReference type="Proteomes" id="UP000002494">
    <property type="component" value="Chromosome 5"/>
</dbReference>
<feature type="transmembrane region" description="Helical" evidence="11">
    <location>
        <begin position="199"/>
        <end position="219"/>
    </location>
</feature>
<keyword evidence="4 11" id="KW-0337">GPI-anchor biosynthesis</keyword>
<gene>
    <name evidence="12" type="primary">Pigv</name>
</gene>
<dbReference type="PANTHER" id="PTHR12468">
    <property type="entry name" value="GPI MANNOSYLTRANSFERASE 2"/>
    <property type="match status" value="1"/>
</dbReference>
<comment type="caution">
    <text evidence="11">Lacks conserved residue(s) required for the propagation of feature annotation.</text>
</comment>
<reference evidence="12" key="3">
    <citation type="submission" date="2025-09" db="UniProtKB">
        <authorList>
            <consortium name="Ensembl"/>
        </authorList>
    </citation>
    <scope>IDENTIFICATION</scope>
    <source>
        <strain evidence="12">Brown Norway</strain>
    </source>
</reference>
<feature type="transmembrane region" description="Helical" evidence="11">
    <location>
        <begin position="275"/>
        <end position="299"/>
    </location>
</feature>
<feature type="transmembrane region" description="Helical" evidence="11">
    <location>
        <begin position="231"/>
        <end position="263"/>
    </location>
</feature>
<evidence type="ECO:0000256" key="3">
    <source>
        <dbReference type="ARBA" id="ARBA00008698"/>
    </source>
</evidence>
<evidence type="ECO:0000256" key="2">
    <source>
        <dbReference type="ARBA" id="ARBA00004687"/>
    </source>
</evidence>
<evidence type="ECO:0000313" key="12">
    <source>
        <dbReference type="Ensembl" id="ENSRNOP00000103074.1"/>
    </source>
</evidence>
<dbReference type="Pfam" id="PF04188">
    <property type="entry name" value="Mannosyl_trans2"/>
    <property type="match status" value="1"/>
</dbReference>
<dbReference type="RGD" id="1309526">
    <property type="gene designation" value="Pigv"/>
</dbReference>
<evidence type="ECO:0000256" key="5">
    <source>
        <dbReference type="ARBA" id="ARBA00022676"/>
    </source>
</evidence>
<comment type="function">
    <text evidence="11">Mannosyltransferase involved in glycosylphosphatidylinositol-anchor biosynthesis.</text>
</comment>
<evidence type="ECO:0000256" key="9">
    <source>
        <dbReference type="ARBA" id="ARBA00022989"/>
    </source>
</evidence>
<organism evidence="12 13">
    <name type="scientific">Rattus norvegicus</name>
    <name type="common">Rat</name>
    <dbReference type="NCBI Taxonomy" id="10116"/>
    <lineage>
        <taxon>Eukaryota</taxon>
        <taxon>Metazoa</taxon>
        <taxon>Chordata</taxon>
        <taxon>Craniata</taxon>
        <taxon>Vertebrata</taxon>
        <taxon>Euteleostomi</taxon>
        <taxon>Mammalia</taxon>
        <taxon>Eutheria</taxon>
        <taxon>Euarchontoglires</taxon>
        <taxon>Glires</taxon>
        <taxon>Rodentia</taxon>
        <taxon>Myomorpha</taxon>
        <taxon>Muroidea</taxon>
        <taxon>Muridae</taxon>
        <taxon>Murinae</taxon>
        <taxon>Rattus</taxon>
    </lineage>
</organism>
<dbReference type="EC" id="2.4.1.-" evidence="11"/>
<accession>A0ABK0LCW3</accession>
<keyword evidence="6 11" id="KW-0808">Transferase</keyword>
<evidence type="ECO:0000313" key="13">
    <source>
        <dbReference type="Proteomes" id="UP000002494"/>
    </source>
</evidence>
<keyword evidence="10 11" id="KW-0472">Membrane</keyword>
<protein>
    <recommendedName>
        <fullName evidence="11">GPI mannosyltransferase 2</fullName>
        <ecNumber evidence="11">2.4.1.-</ecNumber>
    </recommendedName>
</protein>
<name>A0ABK0LCW3_RAT</name>
<feature type="transmembrane region" description="Helical" evidence="11">
    <location>
        <begin position="319"/>
        <end position="340"/>
    </location>
</feature>
<evidence type="ECO:0000256" key="10">
    <source>
        <dbReference type="ARBA" id="ARBA00023136"/>
    </source>
</evidence>
<dbReference type="GeneTree" id="ENSGT00390000013174"/>
<evidence type="ECO:0000256" key="1">
    <source>
        <dbReference type="ARBA" id="ARBA00004477"/>
    </source>
</evidence>
<comment type="similarity">
    <text evidence="3 11">Belongs to the PIGV family.</text>
</comment>
<keyword evidence="9 11" id="KW-1133">Transmembrane helix</keyword>